<sequence>MTARGATGTTQARRVSLSTRLALGFALMAFVAMAVVGFALYWKLEAQLVVRDDGALVTRVDQLRTLMQDVDAHDLIRDKPHLFANMLGNTESLLVVGYPGEPPLIEVNPGHASVPAVQSVAPVAPDKPLTLDAVHHTQASDGTPFIYVAATAHGIAGQRDLQIMSGRLMTERTRMLGDYRTQIFVFATTAACLAALFAFWLARRGMRPLRRLAAQTASIGVGTLSTRLPQRDTPAELDALVVSINAMLGRLERGFTQLQQVSADMAHDLRTPIGNLLGQTEVGLSHSRDPVYYQRLLGSNFEELQRLSKMIDNMLFLARAEHADHAIERRSLSVEDEFERIADYFEGLADERGLRIEREGDGEVLADAQLLRRAMANLLANAVRHAHEGSAIRLIAEQQRDAMLLHVENLGATIDAAHRERLFDRFYRADASRQRSSESSGLGLSIVRSIMQLHGGAWRVSSEDGVTRFTLVFPRR</sequence>
<dbReference type="InterPro" id="IPR003594">
    <property type="entry name" value="HATPase_dom"/>
</dbReference>
<dbReference type="GO" id="GO:0005524">
    <property type="term" value="F:ATP binding"/>
    <property type="evidence" value="ECO:0007669"/>
    <property type="project" value="UniProtKB-KW"/>
</dbReference>
<dbReference type="PROSITE" id="PS50885">
    <property type="entry name" value="HAMP"/>
    <property type="match status" value="1"/>
</dbReference>
<feature type="transmembrane region" description="Helical" evidence="14">
    <location>
        <begin position="183"/>
        <end position="202"/>
    </location>
</feature>
<keyword evidence="7 14" id="KW-0812">Transmembrane</keyword>
<comment type="function">
    <text evidence="14">Member of a two-component regulatory system.</text>
</comment>
<keyword evidence="3 14" id="KW-1003">Cell membrane</keyword>
<feature type="domain" description="Histidine kinase" evidence="15">
    <location>
        <begin position="264"/>
        <end position="476"/>
    </location>
</feature>
<protein>
    <recommendedName>
        <fullName evidence="14">Sensor protein</fullName>
        <ecNumber evidence="14">2.7.13.3</ecNumber>
    </recommendedName>
</protein>
<dbReference type="EC" id="2.7.13.3" evidence="14"/>
<dbReference type="OrthoDB" id="9786919at2"/>
<name>A0A5E4WS27_9BURK</name>
<proteinExistence type="predicted"/>
<evidence type="ECO:0000256" key="11">
    <source>
        <dbReference type="ARBA" id="ARBA00022989"/>
    </source>
</evidence>
<feature type="transmembrane region" description="Helical" evidence="14">
    <location>
        <begin position="21"/>
        <end position="42"/>
    </location>
</feature>
<evidence type="ECO:0000256" key="3">
    <source>
        <dbReference type="ARBA" id="ARBA00022475"/>
    </source>
</evidence>
<dbReference type="GO" id="GO:0005886">
    <property type="term" value="C:plasma membrane"/>
    <property type="evidence" value="ECO:0007669"/>
    <property type="project" value="UniProtKB-SubCell"/>
</dbReference>
<evidence type="ECO:0000256" key="9">
    <source>
        <dbReference type="ARBA" id="ARBA00022777"/>
    </source>
</evidence>
<dbReference type="AlphaFoldDB" id="A0A5E4WS27"/>
<dbReference type="Pfam" id="PF02518">
    <property type="entry name" value="HATPase_c"/>
    <property type="match status" value="1"/>
</dbReference>
<keyword evidence="10 14" id="KW-0067">ATP-binding</keyword>
<dbReference type="Pfam" id="PF00672">
    <property type="entry name" value="HAMP"/>
    <property type="match status" value="1"/>
</dbReference>
<dbReference type="SUPFAM" id="SSF47384">
    <property type="entry name" value="Homodimeric domain of signal transducing histidine kinase"/>
    <property type="match status" value="1"/>
</dbReference>
<reference evidence="17 18" key="1">
    <citation type="submission" date="2019-08" db="EMBL/GenBank/DDBJ databases">
        <authorList>
            <person name="Peeters C."/>
        </authorList>
    </citation>
    <scope>NUCLEOTIDE SEQUENCE [LARGE SCALE GENOMIC DNA]</scope>
    <source>
        <strain evidence="17 18">LMG 31108</strain>
    </source>
</reference>
<comment type="catalytic activity">
    <reaction evidence="1 14">
        <text>ATP + protein L-histidine = ADP + protein N-phospho-L-histidine.</text>
        <dbReference type="EC" id="2.7.13.3"/>
    </reaction>
</comment>
<dbReference type="CDD" id="cd00082">
    <property type="entry name" value="HisKA"/>
    <property type="match status" value="1"/>
</dbReference>
<evidence type="ECO:0000256" key="10">
    <source>
        <dbReference type="ARBA" id="ARBA00022840"/>
    </source>
</evidence>
<accession>A0A5E4WS27</accession>
<evidence type="ECO:0000256" key="8">
    <source>
        <dbReference type="ARBA" id="ARBA00022741"/>
    </source>
</evidence>
<dbReference type="EMBL" id="CABPSB010000013">
    <property type="protein sequence ID" value="VVE27562.1"/>
    <property type="molecule type" value="Genomic_DNA"/>
</dbReference>
<keyword evidence="12 14" id="KW-0902">Two-component regulatory system</keyword>
<dbReference type="Proteomes" id="UP000406256">
    <property type="component" value="Unassembled WGS sequence"/>
</dbReference>
<evidence type="ECO:0000259" key="16">
    <source>
        <dbReference type="PROSITE" id="PS50885"/>
    </source>
</evidence>
<dbReference type="GO" id="GO:0000155">
    <property type="term" value="F:phosphorelay sensor kinase activity"/>
    <property type="evidence" value="ECO:0007669"/>
    <property type="project" value="InterPro"/>
</dbReference>
<dbReference type="SUPFAM" id="SSF55874">
    <property type="entry name" value="ATPase domain of HSP90 chaperone/DNA topoisomerase II/histidine kinase"/>
    <property type="match status" value="1"/>
</dbReference>
<evidence type="ECO:0000256" key="14">
    <source>
        <dbReference type="RuleBase" id="RU364088"/>
    </source>
</evidence>
<dbReference type="InterPro" id="IPR036097">
    <property type="entry name" value="HisK_dim/P_sf"/>
</dbReference>
<feature type="domain" description="HAMP" evidence="16">
    <location>
        <begin position="203"/>
        <end position="256"/>
    </location>
</feature>
<evidence type="ECO:0000256" key="7">
    <source>
        <dbReference type="ARBA" id="ARBA00022692"/>
    </source>
</evidence>
<dbReference type="RefSeq" id="WP_150670058.1">
    <property type="nucleotide sequence ID" value="NZ_CABPSB010000013.1"/>
</dbReference>
<dbReference type="InterPro" id="IPR004358">
    <property type="entry name" value="Sig_transdc_His_kin-like_C"/>
</dbReference>
<keyword evidence="11 14" id="KW-1133">Transmembrane helix</keyword>
<evidence type="ECO:0000313" key="18">
    <source>
        <dbReference type="Proteomes" id="UP000406256"/>
    </source>
</evidence>
<evidence type="ECO:0000256" key="4">
    <source>
        <dbReference type="ARBA" id="ARBA00022519"/>
    </source>
</evidence>
<dbReference type="SMART" id="SM00388">
    <property type="entry name" value="HisKA"/>
    <property type="match status" value="1"/>
</dbReference>
<dbReference type="NCBIfam" id="TIGR01386">
    <property type="entry name" value="cztS_silS_copS"/>
    <property type="match status" value="1"/>
</dbReference>
<dbReference type="CDD" id="cd06225">
    <property type="entry name" value="HAMP"/>
    <property type="match status" value="1"/>
</dbReference>
<evidence type="ECO:0000259" key="15">
    <source>
        <dbReference type="PROSITE" id="PS50109"/>
    </source>
</evidence>
<dbReference type="SMART" id="SM00387">
    <property type="entry name" value="HATPase_c"/>
    <property type="match status" value="1"/>
</dbReference>
<dbReference type="InterPro" id="IPR006290">
    <property type="entry name" value="CztS_silS_copS"/>
</dbReference>
<evidence type="ECO:0000256" key="6">
    <source>
        <dbReference type="ARBA" id="ARBA00022679"/>
    </source>
</evidence>
<dbReference type="SMART" id="SM00304">
    <property type="entry name" value="HAMP"/>
    <property type="match status" value="1"/>
</dbReference>
<dbReference type="PANTHER" id="PTHR45436:SF3">
    <property type="entry name" value="SENSOR HISTIDINE KINASE HPRS"/>
    <property type="match status" value="1"/>
</dbReference>
<dbReference type="CDD" id="cd00075">
    <property type="entry name" value="HATPase"/>
    <property type="match status" value="1"/>
</dbReference>
<dbReference type="InterPro" id="IPR003661">
    <property type="entry name" value="HisK_dim/P_dom"/>
</dbReference>
<organism evidence="17 18">
    <name type="scientific">Pandoraea anhela</name>
    <dbReference type="NCBI Taxonomy" id="2508295"/>
    <lineage>
        <taxon>Bacteria</taxon>
        <taxon>Pseudomonadati</taxon>
        <taxon>Pseudomonadota</taxon>
        <taxon>Betaproteobacteria</taxon>
        <taxon>Burkholderiales</taxon>
        <taxon>Burkholderiaceae</taxon>
        <taxon>Pandoraea</taxon>
    </lineage>
</organism>
<dbReference type="InterPro" id="IPR003660">
    <property type="entry name" value="HAMP_dom"/>
</dbReference>
<keyword evidence="6 14" id="KW-0808">Transferase</keyword>
<gene>
    <name evidence="17" type="ORF">PAN31108_03459</name>
</gene>
<dbReference type="InterPro" id="IPR036890">
    <property type="entry name" value="HATPase_C_sf"/>
</dbReference>
<dbReference type="Gene3D" id="1.10.287.130">
    <property type="match status" value="1"/>
</dbReference>
<dbReference type="PRINTS" id="PR00344">
    <property type="entry name" value="BCTRLSENSOR"/>
</dbReference>
<evidence type="ECO:0000256" key="1">
    <source>
        <dbReference type="ARBA" id="ARBA00000085"/>
    </source>
</evidence>
<dbReference type="InterPro" id="IPR050428">
    <property type="entry name" value="TCS_sensor_his_kinase"/>
</dbReference>
<keyword evidence="9 14" id="KW-0418">Kinase</keyword>
<evidence type="ECO:0000313" key="17">
    <source>
        <dbReference type="EMBL" id="VVE27562.1"/>
    </source>
</evidence>
<dbReference type="PANTHER" id="PTHR45436">
    <property type="entry name" value="SENSOR HISTIDINE KINASE YKOH"/>
    <property type="match status" value="1"/>
</dbReference>
<evidence type="ECO:0000256" key="12">
    <source>
        <dbReference type="ARBA" id="ARBA00023012"/>
    </source>
</evidence>
<dbReference type="Gene3D" id="3.30.565.10">
    <property type="entry name" value="Histidine kinase-like ATPase, C-terminal domain"/>
    <property type="match status" value="1"/>
</dbReference>
<comment type="subcellular location">
    <subcellularLocation>
        <location evidence="2 14">Cell inner membrane</location>
    </subcellularLocation>
</comment>
<evidence type="ECO:0000256" key="5">
    <source>
        <dbReference type="ARBA" id="ARBA00022553"/>
    </source>
</evidence>
<dbReference type="Gene3D" id="6.10.340.10">
    <property type="match status" value="1"/>
</dbReference>
<keyword evidence="18" id="KW-1185">Reference proteome</keyword>
<dbReference type="Pfam" id="PF00512">
    <property type="entry name" value="HisKA"/>
    <property type="match status" value="1"/>
</dbReference>
<keyword evidence="4 14" id="KW-0997">Cell inner membrane</keyword>
<keyword evidence="5" id="KW-0597">Phosphoprotein</keyword>
<keyword evidence="13 14" id="KW-0472">Membrane</keyword>
<dbReference type="PROSITE" id="PS50109">
    <property type="entry name" value="HIS_KIN"/>
    <property type="match status" value="1"/>
</dbReference>
<dbReference type="SUPFAM" id="SSF158472">
    <property type="entry name" value="HAMP domain-like"/>
    <property type="match status" value="1"/>
</dbReference>
<dbReference type="InterPro" id="IPR005467">
    <property type="entry name" value="His_kinase_dom"/>
</dbReference>
<evidence type="ECO:0000256" key="2">
    <source>
        <dbReference type="ARBA" id="ARBA00004533"/>
    </source>
</evidence>
<keyword evidence="8 14" id="KW-0547">Nucleotide-binding</keyword>
<evidence type="ECO:0000256" key="13">
    <source>
        <dbReference type="ARBA" id="ARBA00023136"/>
    </source>
</evidence>